<dbReference type="AlphaFoldDB" id="A0A8J4EZS1"/>
<reference evidence="5" key="1">
    <citation type="journal article" date="2021" name="Proc. Natl. Acad. Sci. U.S.A.">
        <title>Three genomes in the algal genus Volvox reveal the fate of a haploid sex-determining region after a transition to homothallism.</title>
        <authorList>
            <person name="Yamamoto K."/>
            <person name="Hamaji T."/>
            <person name="Kawai-Toyooka H."/>
            <person name="Matsuzaki R."/>
            <person name="Takahashi F."/>
            <person name="Nishimura Y."/>
            <person name="Kawachi M."/>
            <person name="Noguchi H."/>
            <person name="Minakuchi Y."/>
            <person name="Umen J.G."/>
            <person name="Toyoda A."/>
            <person name="Nozaki H."/>
        </authorList>
    </citation>
    <scope>NUCLEOTIDE SEQUENCE</scope>
    <source>
        <strain evidence="5">NIES-3780</strain>
    </source>
</reference>
<feature type="repeat" description="WD" evidence="3">
    <location>
        <begin position="329"/>
        <end position="358"/>
    </location>
</feature>
<sequence length="760" mass="77695">MSDSEEEWITVRRRRGGRSVVSKQLKKLAIPVVPLAFDALAEPEETPAPDASTAKTKKKNKKSKAVDDADDDAGAKPAGASDASKAGGKQPGTGKKAVQLSFFAWLWSRLAAVLVLLGLMKAVGAGKKKKRKSKAAAPKVAEESPRVAATVVAKQASAEAQVPDKDKDKDKDKPRAAAAAAPARAAANSQKDQQLQQKQQQQQQQQKESVLWAMPPSIAANPVVTPKKQPEAPKGTAAPAATVPAVVATSAKAPAETALAAATGVATSTATPPPVKSQPATTDKPKAVVREPPVPVPPAAPTTPVAPPAPMIKYDADWNRGKFVMQALATGHADVVAAVALAGDVAVSAGYDGAVKLWHWPAPGTAGGGVVPRLAAPRALVGHTGRVEALAAHADSRRLATSGRDSMLKVWDLGSEPGGSGARELCSTYVYESVRSLAADWAGEGAVSAGRVLLGARSGTVLLYSLGSGGGGRKMAVLRGHQDEVTALKFLYGSDGGSGQVAVSGSRDGTVRLWDLRAAGAAATAVLTGLSGRVCSLAALGEHQLLTGDCSSTVKMWDLRQLPSSSASQSAAAAPPPPRRLPNAPGFAGDSCPTAGLWHGPRSNVLLSSCIAWWTSNKEALEEAPASTKLPMACLNVSAVGVPAGANSSPSDASSLQCQYQYTLRLGPGVVTCLTGSADEGAVLAGGASGTLWALRLVRGGSAAAAAAERAVAAATEAAAVSSDSGYEVVDALVVGAEEFSDDEYDDGEEEAEEDEESRR</sequence>
<dbReference type="InterPro" id="IPR019775">
    <property type="entry name" value="WD40_repeat_CS"/>
</dbReference>
<feature type="region of interest" description="Disordered" evidence="4">
    <location>
        <begin position="566"/>
        <end position="586"/>
    </location>
</feature>
<feature type="compositionally biased region" description="Low complexity" evidence="4">
    <location>
        <begin position="176"/>
        <end position="207"/>
    </location>
</feature>
<gene>
    <name evidence="5" type="ORF">Vafri_10619</name>
</gene>
<dbReference type="PANTHER" id="PTHR19848:SF8">
    <property type="entry name" value="F-BOX AND WD REPEAT DOMAIN CONTAINING 7"/>
    <property type="match status" value="1"/>
</dbReference>
<dbReference type="Pfam" id="PF00400">
    <property type="entry name" value="WD40"/>
    <property type="match status" value="2"/>
</dbReference>
<dbReference type="Gene3D" id="2.130.10.10">
    <property type="entry name" value="YVTN repeat-like/Quinoprotein amine dehydrogenase"/>
    <property type="match status" value="2"/>
</dbReference>
<dbReference type="InterPro" id="IPR015943">
    <property type="entry name" value="WD40/YVTN_repeat-like_dom_sf"/>
</dbReference>
<accession>A0A8J4EZS1</accession>
<evidence type="ECO:0000256" key="1">
    <source>
        <dbReference type="ARBA" id="ARBA00022574"/>
    </source>
</evidence>
<organism evidence="5 6">
    <name type="scientific">Volvox africanus</name>
    <dbReference type="NCBI Taxonomy" id="51714"/>
    <lineage>
        <taxon>Eukaryota</taxon>
        <taxon>Viridiplantae</taxon>
        <taxon>Chlorophyta</taxon>
        <taxon>core chlorophytes</taxon>
        <taxon>Chlorophyceae</taxon>
        <taxon>CS clade</taxon>
        <taxon>Chlamydomonadales</taxon>
        <taxon>Volvocaceae</taxon>
        <taxon>Volvox</taxon>
    </lineage>
</organism>
<comment type="caution">
    <text evidence="5">The sequence shown here is derived from an EMBL/GenBank/DDBJ whole genome shotgun (WGS) entry which is preliminary data.</text>
</comment>
<protein>
    <submittedName>
        <fullName evidence="5">Uncharacterized protein</fullName>
    </submittedName>
</protein>
<feature type="compositionally biased region" description="Pro residues" evidence="4">
    <location>
        <begin position="292"/>
        <end position="302"/>
    </location>
</feature>
<feature type="region of interest" description="Disordered" evidence="4">
    <location>
        <begin position="43"/>
        <end position="94"/>
    </location>
</feature>
<feature type="compositionally biased region" description="Low complexity" evidence="4">
    <location>
        <begin position="75"/>
        <end position="88"/>
    </location>
</feature>
<keyword evidence="1 3" id="KW-0853">WD repeat</keyword>
<feature type="region of interest" description="Disordered" evidence="4">
    <location>
        <begin position="220"/>
        <end position="239"/>
    </location>
</feature>
<dbReference type="EMBL" id="BNCO01000020">
    <property type="protein sequence ID" value="GIL54917.1"/>
    <property type="molecule type" value="Genomic_DNA"/>
</dbReference>
<dbReference type="SUPFAM" id="SSF50978">
    <property type="entry name" value="WD40 repeat-like"/>
    <property type="match status" value="1"/>
</dbReference>
<keyword evidence="6" id="KW-1185">Reference proteome</keyword>
<name>A0A8J4EZS1_9CHLO</name>
<feature type="region of interest" description="Disordered" evidence="4">
    <location>
        <begin position="738"/>
        <end position="760"/>
    </location>
</feature>
<feature type="repeat" description="WD" evidence="3">
    <location>
        <begin position="380"/>
        <end position="413"/>
    </location>
</feature>
<feature type="region of interest" description="Disordered" evidence="4">
    <location>
        <begin position="264"/>
        <end position="302"/>
    </location>
</feature>
<dbReference type="InterPro" id="IPR036322">
    <property type="entry name" value="WD40_repeat_dom_sf"/>
</dbReference>
<evidence type="ECO:0000313" key="5">
    <source>
        <dbReference type="EMBL" id="GIL54917.1"/>
    </source>
</evidence>
<feature type="repeat" description="WD" evidence="3">
    <location>
        <begin position="478"/>
        <end position="524"/>
    </location>
</feature>
<dbReference type="SMART" id="SM00320">
    <property type="entry name" value="WD40"/>
    <property type="match status" value="5"/>
</dbReference>
<keyword evidence="2" id="KW-0677">Repeat</keyword>
<evidence type="ECO:0000256" key="2">
    <source>
        <dbReference type="ARBA" id="ARBA00022737"/>
    </source>
</evidence>
<feature type="region of interest" description="Disordered" evidence="4">
    <location>
        <begin position="127"/>
        <end position="209"/>
    </location>
</feature>
<dbReference type="InterPro" id="IPR001680">
    <property type="entry name" value="WD40_rpt"/>
</dbReference>
<evidence type="ECO:0000256" key="4">
    <source>
        <dbReference type="SAM" id="MobiDB-lite"/>
    </source>
</evidence>
<evidence type="ECO:0000313" key="6">
    <source>
        <dbReference type="Proteomes" id="UP000747399"/>
    </source>
</evidence>
<dbReference type="PROSITE" id="PS50082">
    <property type="entry name" value="WD_REPEATS_2"/>
    <property type="match status" value="3"/>
</dbReference>
<dbReference type="PANTHER" id="PTHR19848">
    <property type="entry name" value="WD40 REPEAT PROTEIN"/>
    <property type="match status" value="1"/>
</dbReference>
<feature type="compositionally biased region" description="Basic and acidic residues" evidence="4">
    <location>
        <begin position="162"/>
        <end position="175"/>
    </location>
</feature>
<dbReference type="PROSITE" id="PS50294">
    <property type="entry name" value="WD_REPEATS_REGION"/>
    <property type="match status" value="2"/>
</dbReference>
<proteinExistence type="predicted"/>
<dbReference type="PROSITE" id="PS00678">
    <property type="entry name" value="WD_REPEATS_1"/>
    <property type="match status" value="2"/>
</dbReference>
<dbReference type="Proteomes" id="UP000747399">
    <property type="component" value="Unassembled WGS sequence"/>
</dbReference>
<feature type="compositionally biased region" description="Acidic residues" evidence="4">
    <location>
        <begin position="739"/>
        <end position="760"/>
    </location>
</feature>
<dbReference type="PRINTS" id="PR00320">
    <property type="entry name" value="GPROTEINBRPT"/>
</dbReference>
<dbReference type="InterPro" id="IPR020472">
    <property type="entry name" value="WD40_PAC1"/>
</dbReference>
<evidence type="ECO:0000256" key="3">
    <source>
        <dbReference type="PROSITE-ProRule" id="PRU00221"/>
    </source>
</evidence>